<dbReference type="PANTHER" id="PTHR48070">
    <property type="entry name" value="ESTERASE OVCA2"/>
    <property type="match status" value="1"/>
</dbReference>
<dbReference type="Gene3D" id="3.40.50.1820">
    <property type="entry name" value="alpha/beta hydrolase"/>
    <property type="match status" value="1"/>
</dbReference>
<keyword evidence="4" id="KW-1185">Reference proteome</keyword>
<dbReference type="Proteomes" id="UP000613580">
    <property type="component" value="Unassembled WGS sequence"/>
</dbReference>
<feature type="domain" description="Serine hydrolase" evidence="2">
    <location>
        <begin position="18"/>
        <end position="165"/>
    </location>
</feature>
<dbReference type="GO" id="GO:0016787">
    <property type="term" value="F:hydrolase activity"/>
    <property type="evidence" value="ECO:0007669"/>
    <property type="project" value="UniProtKB-KW"/>
</dbReference>
<organism evidence="3 4">
    <name type="scientific">Mycena chlorophos</name>
    <name type="common">Agaric fungus</name>
    <name type="synonym">Agaricus chlorophos</name>
    <dbReference type="NCBI Taxonomy" id="658473"/>
    <lineage>
        <taxon>Eukaryota</taxon>
        <taxon>Fungi</taxon>
        <taxon>Dikarya</taxon>
        <taxon>Basidiomycota</taxon>
        <taxon>Agaricomycotina</taxon>
        <taxon>Agaricomycetes</taxon>
        <taxon>Agaricomycetidae</taxon>
        <taxon>Agaricales</taxon>
        <taxon>Marasmiineae</taxon>
        <taxon>Mycenaceae</taxon>
        <taxon>Mycena</taxon>
    </lineage>
</organism>
<dbReference type="AlphaFoldDB" id="A0A8H6STC7"/>
<dbReference type="InterPro" id="IPR050593">
    <property type="entry name" value="LovG"/>
</dbReference>
<gene>
    <name evidence="3" type="ORF">HMN09_00730200</name>
</gene>
<dbReference type="InterPro" id="IPR029058">
    <property type="entry name" value="AB_hydrolase_fold"/>
</dbReference>
<evidence type="ECO:0000313" key="3">
    <source>
        <dbReference type="EMBL" id="KAF7305765.1"/>
    </source>
</evidence>
<dbReference type="PANTHER" id="PTHR48070:SF6">
    <property type="entry name" value="ESTERASE OVCA2"/>
    <property type="match status" value="1"/>
</dbReference>
<comment type="caution">
    <text evidence="3">The sequence shown here is derived from an EMBL/GenBank/DDBJ whole genome shotgun (WGS) entry which is preliminary data.</text>
</comment>
<dbReference type="GO" id="GO:0005634">
    <property type="term" value="C:nucleus"/>
    <property type="evidence" value="ECO:0007669"/>
    <property type="project" value="TreeGrafter"/>
</dbReference>
<evidence type="ECO:0000259" key="2">
    <source>
        <dbReference type="Pfam" id="PF03959"/>
    </source>
</evidence>
<keyword evidence="1" id="KW-0378">Hydrolase</keyword>
<evidence type="ECO:0000256" key="1">
    <source>
        <dbReference type="ARBA" id="ARBA00022801"/>
    </source>
</evidence>
<name>A0A8H6STC7_MYCCL</name>
<accession>A0A8H6STC7</accession>
<evidence type="ECO:0000313" key="4">
    <source>
        <dbReference type="Proteomes" id="UP000613580"/>
    </source>
</evidence>
<sequence length="194" mass="21263">MLPPRNLATPQHDASAFDAADALAANESRAWYQWNSAYQMNAAQVQESLLLLRDVLSTQRFDGIIGFSQGGSMAALLTALPTFLVDGMAPHPPFKFCIVLSGAKLRIPLAETIYADNFDTPTLHVIATNDKVVRGDHSWSLVAASNSARVETHDEGHYVPKSPYWSKLLADFILAHGRREELESLDTSSVIAKL</sequence>
<proteinExistence type="predicted"/>
<protein>
    <recommendedName>
        <fullName evidence="2">Serine hydrolase domain-containing protein</fullName>
    </recommendedName>
</protein>
<dbReference type="InterPro" id="IPR005645">
    <property type="entry name" value="FSH-like_dom"/>
</dbReference>
<dbReference type="Pfam" id="PF03959">
    <property type="entry name" value="FSH1"/>
    <property type="match status" value="1"/>
</dbReference>
<dbReference type="GO" id="GO:0005737">
    <property type="term" value="C:cytoplasm"/>
    <property type="evidence" value="ECO:0007669"/>
    <property type="project" value="TreeGrafter"/>
</dbReference>
<dbReference type="OrthoDB" id="2094269at2759"/>
<dbReference type="EMBL" id="JACAZE010000009">
    <property type="protein sequence ID" value="KAF7305765.1"/>
    <property type="molecule type" value="Genomic_DNA"/>
</dbReference>
<dbReference type="SUPFAM" id="SSF53474">
    <property type="entry name" value="alpha/beta-Hydrolases"/>
    <property type="match status" value="1"/>
</dbReference>
<reference evidence="3" key="1">
    <citation type="submission" date="2020-05" db="EMBL/GenBank/DDBJ databases">
        <title>Mycena genomes resolve the evolution of fungal bioluminescence.</title>
        <authorList>
            <person name="Tsai I.J."/>
        </authorList>
    </citation>
    <scope>NUCLEOTIDE SEQUENCE</scope>
    <source>
        <strain evidence="3">110903Hualien_Pintung</strain>
    </source>
</reference>